<feature type="compositionally biased region" description="Polar residues" evidence="1">
    <location>
        <begin position="30"/>
        <end position="47"/>
    </location>
</feature>
<reference evidence="2 3" key="1">
    <citation type="submission" date="2019-09" db="EMBL/GenBank/DDBJ databases">
        <title>Genomic sequencing of 4 copper resistant soil isolates.</title>
        <authorList>
            <person name="Havryliuk O."/>
        </authorList>
    </citation>
    <scope>NUCLEOTIDE SEQUENCE [LARGE SCALE GENOMIC DNA]</scope>
    <source>
        <strain evidence="2 3">UKR4</strain>
    </source>
</reference>
<dbReference type="RefSeq" id="WP_150055701.1">
    <property type="nucleotide sequence ID" value="NZ_VWXT01000136.1"/>
</dbReference>
<accession>A0A5M8F9U1</accession>
<comment type="caution">
    <text evidence="2">The sequence shown here is derived from an EMBL/GenBank/DDBJ whole genome shotgun (WGS) entry which is preliminary data.</text>
</comment>
<feature type="compositionally biased region" description="Basic and acidic residues" evidence="1">
    <location>
        <begin position="17"/>
        <end position="27"/>
    </location>
</feature>
<name>A0A5M8F9U1_PSEVE</name>
<dbReference type="Proteomes" id="UP000323909">
    <property type="component" value="Unassembled WGS sequence"/>
</dbReference>
<proteinExistence type="predicted"/>
<evidence type="ECO:0000256" key="1">
    <source>
        <dbReference type="SAM" id="MobiDB-lite"/>
    </source>
</evidence>
<organism evidence="2 3">
    <name type="scientific">Pseudomonas veronii</name>
    <dbReference type="NCBI Taxonomy" id="76761"/>
    <lineage>
        <taxon>Bacteria</taxon>
        <taxon>Pseudomonadati</taxon>
        <taxon>Pseudomonadota</taxon>
        <taxon>Gammaproteobacteria</taxon>
        <taxon>Pseudomonadales</taxon>
        <taxon>Pseudomonadaceae</taxon>
        <taxon>Pseudomonas</taxon>
    </lineage>
</organism>
<evidence type="ECO:0000313" key="3">
    <source>
        <dbReference type="Proteomes" id="UP000323909"/>
    </source>
</evidence>
<feature type="region of interest" description="Disordered" evidence="1">
    <location>
        <begin position="17"/>
        <end position="67"/>
    </location>
</feature>
<protein>
    <submittedName>
        <fullName evidence="2">Uncharacterized protein</fullName>
    </submittedName>
</protein>
<dbReference type="EMBL" id="VWXT01000136">
    <property type="protein sequence ID" value="KAA6181419.1"/>
    <property type="molecule type" value="Genomic_DNA"/>
</dbReference>
<dbReference type="AlphaFoldDB" id="A0A5M8F9U1"/>
<evidence type="ECO:0000313" key="2">
    <source>
        <dbReference type="EMBL" id="KAA6181419.1"/>
    </source>
</evidence>
<gene>
    <name evidence="2" type="ORF">F3K53_10310</name>
</gene>
<sequence length="67" mass="7388">MIDIFLGSTANYFNAHRQIEAAPEAKNRPPRQQTPTQESAANANNHGTPRRNIRSGHLESLGNGHLL</sequence>